<comment type="caution">
    <text evidence="2">The sequence shown here is derived from an EMBL/GenBank/DDBJ whole genome shotgun (WGS) entry which is preliminary data.</text>
</comment>
<evidence type="ECO:0000313" key="3">
    <source>
        <dbReference type="Proteomes" id="UP000252884"/>
    </source>
</evidence>
<keyword evidence="3" id="KW-1185">Reference proteome</keyword>
<dbReference type="EMBL" id="QPJK01000015">
    <property type="protein sequence ID" value="RCW64404.1"/>
    <property type="molecule type" value="Genomic_DNA"/>
</dbReference>
<reference evidence="2 3" key="1">
    <citation type="submission" date="2018-07" db="EMBL/GenBank/DDBJ databases">
        <title>Genomic Encyclopedia of Type Strains, Phase IV (KMG-IV): sequencing the most valuable type-strain genomes for metagenomic binning, comparative biology and taxonomic classification.</title>
        <authorList>
            <person name="Goeker M."/>
        </authorList>
    </citation>
    <scope>NUCLEOTIDE SEQUENCE [LARGE SCALE GENOMIC DNA]</scope>
    <source>
        <strain evidence="2 3">DSM 21634</strain>
    </source>
</reference>
<dbReference type="AlphaFoldDB" id="A0A368XEG4"/>
<feature type="chain" id="PRO_5016801687" evidence="1">
    <location>
        <begin position="29"/>
        <end position="176"/>
    </location>
</feature>
<evidence type="ECO:0000256" key="1">
    <source>
        <dbReference type="SAM" id="SignalP"/>
    </source>
</evidence>
<proteinExistence type="predicted"/>
<evidence type="ECO:0000313" key="2">
    <source>
        <dbReference type="EMBL" id="RCW64404.1"/>
    </source>
</evidence>
<organism evidence="2 3">
    <name type="scientific">Pseudorhodoferax soli</name>
    <dbReference type="NCBI Taxonomy" id="545864"/>
    <lineage>
        <taxon>Bacteria</taxon>
        <taxon>Pseudomonadati</taxon>
        <taxon>Pseudomonadota</taxon>
        <taxon>Betaproteobacteria</taxon>
        <taxon>Burkholderiales</taxon>
        <taxon>Comamonadaceae</taxon>
    </lineage>
</organism>
<keyword evidence="1" id="KW-0732">Signal</keyword>
<sequence length="176" mass="19421">MTTTRSRWALLLAAALLAACATPRPTGAPPGAVSVSWSDPAQFTETRANPRDTPAAREAWLSALARHLAEKAAAVLPADEKLEVRITDIQRAGGFEPWRGTQASDVRIVRDIYPPRIALEFKQLAADGRVLKQGRRELRDAGFLMGPALYPSDPLNHEKQLLDDWVRKEFSRSALQ</sequence>
<dbReference type="PROSITE" id="PS51257">
    <property type="entry name" value="PROKAR_LIPOPROTEIN"/>
    <property type="match status" value="1"/>
</dbReference>
<dbReference type="InterPro" id="IPR021557">
    <property type="entry name" value="DUF3016"/>
</dbReference>
<gene>
    <name evidence="2" type="ORF">DES41_11528</name>
</gene>
<dbReference type="Proteomes" id="UP000252884">
    <property type="component" value="Unassembled WGS sequence"/>
</dbReference>
<dbReference type="OrthoDB" id="195620at2"/>
<protein>
    <submittedName>
        <fullName evidence="2">DUF3016 family protein</fullName>
    </submittedName>
</protein>
<name>A0A368XEG4_9BURK</name>
<feature type="signal peptide" evidence="1">
    <location>
        <begin position="1"/>
        <end position="28"/>
    </location>
</feature>
<dbReference type="Pfam" id="PF11454">
    <property type="entry name" value="DUF3016"/>
    <property type="match status" value="1"/>
</dbReference>
<dbReference type="RefSeq" id="WP_114472271.1">
    <property type="nucleotide sequence ID" value="NZ_QPJK01000015.1"/>
</dbReference>
<accession>A0A368XEG4</accession>